<dbReference type="Proteomes" id="UP000540519">
    <property type="component" value="Unassembled WGS sequence"/>
</dbReference>
<protein>
    <submittedName>
        <fullName evidence="2">DUF4249 domain-containing protein</fullName>
    </submittedName>
</protein>
<proteinExistence type="predicted"/>
<keyword evidence="1" id="KW-0732">Signal</keyword>
<comment type="caution">
    <text evidence="2">The sequence shown here is derived from an EMBL/GenBank/DDBJ whole genome shotgun (WGS) entry which is preliminary data.</text>
</comment>
<gene>
    <name evidence="2" type="ORF">D9O36_15255</name>
</gene>
<accession>A0A7X2ZVK0</accession>
<evidence type="ECO:0000313" key="3">
    <source>
        <dbReference type="Proteomes" id="UP000540519"/>
    </source>
</evidence>
<keyword evidence="3" id="KW-1185">Reference proteome</keyword>
<feature type="chain" id="PRO_5030679978" evidence="1">
    <location>
        <begin position="25"/>
        <end position="299"/>
    </location>
</feature>
<dbReference type="RefSeq" id="WP_155600562.1">
    <property type="nucleotide sequence ID" value="NZ_RCNR01000034.1"/>
</dbReference>
<feature type="signal peptide" evidence="1">
    <location>
        <begin position="1"/>
        <end position="24"/>
    </location>
</feature>
<reference evidence="2 3" key="1">
    <citation type="journal article" date="2019" name="Mar. Drugs">
        <title>Comparative Genomics and CAZyme Genome Repertoires of Marine Zobellia amurskyensis KMM 3526(T) and Zobellia laminariae KMM 3676(T).</title>
        <authorList>
            <person name="Chernysheva N."/>
            <person name="Bystritskaya E."/>
            <person name="Stenkova A."/>
            <person name="Golovkin I."/>
            <person name="Nedashkovskaya O."/>
            <person name="Isaeva M."/>
        </authorList>
    </citation>
    <scope>NUCLEOTIDE SEQUENCE [LARGE SCALE GENOMIC DNA]</scope>
    <source>
        <strain evidence="2 3">KMM 3526</strain>
    </source>
</reference>
<evidence type="ECO:0000313" key="2">
    <source>
        <dbReference type="EMBL" id="MUH37208.1"/>
    </source>
</evidence>
<evidence type="ECO:0000256" key="1">
    <source>
        <dbReference type="SAM" id="SignalP"/>
    </source>
</evidence>
<dbReference type="EMBL" id="RCNR01000034">
    <property type="protein sequence ID" value="MUH37208.1"/>
    <property type="molecule type" value="Genomic_DNA"/>
</dbReference>
<sequence>MSKYIQISLMLVLLCSACQDPVDADELLNVDDSTYIIGYLSPTDTVLTVHVSTAVPAVGTPIYDHIDDIGSGSDIDPFIIKDAIVLISDEDDNEIQLTYKPESRNYQVDASEFDIKGGATYFLRVSANNKEFTSSCNIPKKIEPITEKITAGEKTEYYQDYNLDIAFQDISGSKNYYIIGAIAEVAYEGELYPYAIDFELSSFLTDVIGDGETLSANSIITNYDVENSTTAKITLQVANVEEVLYLNRRATYLNDYNDGNPFVEYSITPNNIEGNNGVGIFAGYQLTEKVIEYELKGNP</sequence>
<dbReference type="OrthoDB" id="1115009at2"/>
<name>A0A7X2ZVK0_9FLAO</name>
<organism evidence="2 3">
    <name type="scientific">Zobellia amurskyensis</name>
    <dbReference type="NCBI Taxonomy" id="248905"/>
    <lineage>
        <taxon>Bacteria</taxon>
        <taxon>Pseudomonadati</taxon>
        <taxon>Bacteroidota</taxon>
        <taxon>Flavobacteriia</taxon>
        <taxon>Flavobacteriales</taxon>
        <taxon>Flavobacteriaceae</taxon>
        <taxon>Zobellia</taxon>
    </lineage>
</organism>
<dbReference type="AlphaFoldDB" id="A0A7X2ZVK0"/>